<name>A0A7S2R2A9_9STRA</name>
<protein>
    <recommendedName>
        <fullName evidence="1">CS domain-containing protein</fullName>
    </recommendedName>
</protein>
<dbReference type="PROSITE" id="PS51203">
    <property type="entry name" value="CS"/>
    <property type="match status" value="1"/>
</dbReference>
<dbReference type="InterPro" id="IPR037898">
    <property type="entry name" value="NudC_fam"/>
</dbReference>
<proteinExistence type="predicted"/>
<accession>A0A7S2R2A9</accession>
<evidence type="ECO:0000313" key="2">
    <source>
        <dbReference type="EMBL" id="CAD9658574.1"/>
    </source>
</evidence>
<dbReference type="GO" id="GO:0051082">
    <property type="term" value="F:unfolded protein binding"/>
    <property type="evidence" value="ECO:0007669"/>
    <property type="project" value="TreeGrafter"/>
</dbReference>
<dbReference type="AlphaFoldDB" id="A0A7S2R2A9"/>
<dbReference type="GO" id="GO:0005737">
    <property type="term" value="C:cytoplasm"/>
    <property type="evidence" value="ECO:0007669"/>
    <property type="project" value="TreeGrafter"/>
</dbReference>
<reference evidence="2" key="1">
    <citation type="submission" date="2021-01" db="EMBL/GenBank/DDBJ databases">
        <authorList>
            <person name="Corre E."/>
            <person name="Pelletier E."/>
            <person name="Niang G."/>
            <person name="Scheremetjew M."/>
            <person name="Finn R."/>
            <person name="Kale V."/>
            <person name="Holt S."/>
            <person name="Cochrane G."/>
            <person name="Meng A."/>
            <person name="Brown T."/>
            <person name="Cohen L."/>
        </authorList>
    </citation>
    <scope>NUCLEOTIDE SEQUENCE</scope>
    <source>
        <strain evidence="2">CCMP1452</strain>
    </source>
</reference>
<evidence type="ECO:0000259" key="1">
    <source>
        <dbReference type="PROSITE" id="PS51203"/>
    </source>
</evidence>
<dbReference type="Pfam" id="PF04969">
    <property type="entry name" value="CS"/>
    <property type="match status" value="1"/>
</dbReference>
<dbReference type="PANTHER" id="PTHR12356:SF18">
    <property type="entry name" value="NUDC DOMAIN-CONTAINING PROTEIN 2"/>
    <property type="match status" value="1"/>
</dbReference>
<dbReference type="Gene3D" id="2.60.40.790">
    <property type="match status" value="1"/>
</dbReference>
<dbReference type="InterPro" id="IPR008978">
    <property type="entry name" value="HSP20-like_chaperone"/>
</dbReference>
<gene>
    <name evidence="2" type="ORF">EANT1437_LOCUS2376</name>
</gene>
<dbReference type="PANTHER" id="PTHR12356">
    <property type="entry name" value="NUCLEAR MOVEMENT PROTEIN NUDC"/>
    <property type="match status" value="1"/>
</dbReference>
<sequence length="354" mass="39990">MAEQNTVDEDMTPDQRVDWLRERGVFVETSEERKNGQPEHAVKEKNNADDISEDVTFVHVPQNESKPLQQLSFRCCRNKHHGDKLIEHLKPYFGSDHKAVDVELLQNQAQKNFGSADALTQVSIGSLQAVAEQGNVESFTLVHPVPSNKFTAVNIYLDEVGLLKRLPINKRAGDFARKAGFNPPPVFYGDVFIGRMMTKPTIKNECFNLGIDTSPDADWLKKSTIGNLEYQSAMNEVTGKMDELQPSADGEDGNVKTEQNGLYSWTQNDEEVEISIALPQLPEKRIYSSADIKVKFLPSKLSVTCRGINFFNLDLFSKVDPDGCTWIIDRIKENTELVITCEKIEYTSWPRISF</sequence>
<dbReference type="GO" id="GO:0006457">
    <property type="term" value="P:protein folding"/>
    <property type="evidence" value="ECO:0007669"/>
    <property type="project" value="TreeGrafter"/>
</dbReference>
<dbReference type="SUPFAM" id="SSF49764">
    <property type="entry name" value="HSP20-like chaperones"/>
    <property type="match status" value="1"/>
</dbReference>
<feature type="domain" description="CS" evidence="1">
    <location>
        <begin position="258"/>
        <end position="353"/>
    </location>
</feature>
<dbReference type="EMBL" id="HBHI01004733">
    <property type="protein sequence ID" value="CAD9658574.1"/>
    <property type="molecule type" value="Transcribed_RNA"/>
</dbReference>
<organism evidence="2">
    <name type="scientific">Eucampia antarctica</name>
    <dbReference type="NCBI Taxonomy" id="49252"/>
    <lineage>
        <taxon>Eukaryota</taxon>
        <taxon>Sar</taxon>
        <taxon>Stramenopiles</taxon>
        <taxon>Ochrophyta</taxon>
        <taxon>Bacillariophyta</taxon>
        <taxon>Mediophyceae</taxon>
        <taxon>Biddulphiophycidae</taxon>
        <taxon>Hemiaulales</taxon>
        <taxon>Hemiaulaceae</taxon>
        <taxon>Eucampia</taxon>
    </lineage>
</organism>
<dbReference type="CDD" id="cd06467">
    <property type="entry name" value="p23_NUDC_like"/>
    <property type="match status" value="1"/>
</dbReference>
<dbReference type="InterPro" id="IPR007052">
    <property type="entry name" value="CS_dom"/>
</dbReference>